<evidence type="ECO:0000256" key="2">
    <source>
        <dbReference type="ARBA" id="ARBA00022679"/>
    </source>
</evidence>
<dbReference type="InterPro" id="IPR032828">
    <property type="entry name" value="PolyA_RNA-bd"/>
</dbReference>
<dbReference type="GO" id="GO:0003723">
    <property type="term" value="F:RNA binding"/>
    <property type="evidence" value="ECO:0007669"/>
    <property type="project" value="UniProtKB-KW"/>
</dbReference>
<feature type="domain" description="tRNA nucleotidyltransferase/poly(A) polymerase RNA and SrmB- binding" evidence="6">
    <location>
        <begin position="293"/>
        <end position="354"/>
    </location>
</feature>
<feature type="domain" description="Poly A polymerase head" evidence="5">
    <location>
        <begin position="108"/>
        <end position="236"/>
    </location>
</feature>
<dbReference type="GO" id="GO:0000166">
    <property type="term" value="F:nucleotide binding"/>
    <property type="evidence" value="ECO:0007669"/>
    <property type="project" value="UniProtKB-KW"/>
</dbReference>
<dbReference type="SUPFAM" id="SSF81301">
    <property type="entry name" value="Nucleotidyltransferase"/>
    <property type="match status" value="1"/>
</dbReference>
<name>A0AAN8UZA7_9MAGN</name>
<dbReference type="SUPFAM" id="SSF81891">
    <property type="entry name" value="Poly A polymerase C-terminal region-like"/>
    <property type="match status" value="1"/>
</dbReference>
<dbReference type="InterPro" id="IPR052191">
    <property type="entry name" value="tRNA_ntf/polyA_polymerase_I"/>
</dbReference>
<evidence type="ECO:0000256" key="1">
    <source>
        <dbReference type="ARBA" id="ARBA00007265"/>
    </source>
</evidence>
<keyword evidence="4" id="KW-0694">RNA-binding</keyword>
<evidence type="ECO:0000313" key="7">
    <source>
        <dbReference type="EMBL" id="KAK6920456.1"/>
    </source>
</evidence>
<reference evidence="7 8" key="1">
    <citation type="submission" date="2023-12" db="EMBL/GenBank/DDBJ databases">
        <title>A high-quality genome assembly for Dillenia turbinata (Dilleniales).</title>
        <authorList>
            <person name="Chanderbali A."/>
        </authorList>
    </citation>
    <scope>NUCLEOTIDE SEQUENCE [LARGE SCALE GENOMIC DNA]</scope>
    <source>
        <strain evidence="7">LSX21</strain>
        <tissue evidence="7">Leaf</tissue>
    </source>
</reference>
<dbReference type="InterPro" id="IPR043519">
    <property type="entry name" value="NT_sf"/>
</dbReference>
<evidence type="ECO:0000313" key="8">
    <source>
        <dbReference type="Proteomes" id="UP001370490"/>
    </source>
</evidence>
<sequence length="578" mass="65211">MAIGGLSFACRTNLTFRPPRPLFLRTHDVRLNFVVAFEMLSDAKTLNNKSSNPQGKLASFYGGIGGRSETKMPKWKKLSSKDLGITTSMIPKPTRVVLNGLKRKGYQVYLVGGCVRDLILKQTPKDFDIITSAELKQVKDTFSQCGIIGRRFPICHVHVNKTIVEVSSFSTQSAKFERDSVFDFGKKPDCDEQDYIRWRDSSRRDFTINGLMFDPYASVVYDYMGGLEDIKKAKVRTVVPASMSFREDCGDTMSHLSYHQMVVLVNCIEFSSLSHACTKARMLRAIRIAARLGFRFPRETAHAIKHLSCSLLRLDKNRLLMEVNYMLAYGSAEASLRLLWKFGLLEVLLPIQAAYFVSLGFQRRDKGTNMLLCLFSNLDKLLTPDKPCDSSLWVAILAFHKALLDQPRDPLTVAAFCLSVHNGGDLREAISIAQSISRPHDARFQELSHPHDMDSRALICEVMDLFESVKGALGMLTDEQYVSQAMAGYSKAPYSDLNSSPEYKLQVFINFGLYLRVCQIFKSIGEGKEKRFEAKQGSKIDYEMLALGGLREVRHVFARVVFDTVYPLNLYQELSSTG</sequence>
<dbReference type="InterPro" id="IPR002646">
    <property type="entry name" value="PolA_pol_head_dom"/>
</dbReference>
<comment type="similarity">
    <text evidence="1 4">Belongs to the tRNA nucleotidyltransferase/poly(A) polymerase family.</text>
</comment>
<evidence type="ECO:0000259" key="5">
    <source>
        <dbReference type="Pfam" id="PF01743"/>
    </source>
</evidence>
<dbReference type="Pfam" id="PF01743">
    <property type="entry name" value="PolyA_pol"/>
    <property type="match status" value="1"/>
</dbReference>
<dbReference type="CDD" id="cd05398">
    <property type="entry name" value="NT_ClassII-CCAase"/>
    <property type="match status" value="1"/>
</dbReference>
<accession>A0AAN8UZA7</accession>
<protein>
    <submittedName>
        <fullName evidence="7">tRNA nucleotidyltransferase/poly(A) polymerase, RNA and SrmB- binding domain</fullName>
    </submittedName>
</protein>
<keyword evidence="8" id="KW-1185">Reference proteome</keyword>
<dbReference type="EMBL" id="JBAMMX010000020">
    <property type="protein sequence ID" value="KAK6920456.1"/>
    <property type="molecule type" value="Genomic_DNA"/>
</dbReference>
<evidence type="ECO:0000259" key="6">
    <source>
        <dbReference type="Pfam" id="PF12627"/>
    </source>
</evidence>
<organism evidence="7 8">
    <name type="scientific">Dillenia turbinata</name>
    <dbReference type="NCBI Taxonomy" id="194707"/>
    <lineage>
        <taxon>Eukaryota</taxon>
        <taxon>Viridiplantae</taxon>
        <taxon>Streptophyta</taxon>
        <taxon>Embryophyta</taxon>
        <taxon>Tracheophyta</taxon>
        <taxon>Spermatophyta</taxon>
        <taxon>Magnoliopsida</taxon>
        <taxon>eudicotyledons</taxon>
        <taxon>Gunneridae</taxon>
        <taxon>Pentapetalae</taxon>
        <taxon>Dilleniales</taxon>
        <taxon>Dilleniaceae</taxon>
        <taxon>Dillenia</taxon>
    </lineage>
</organism>
<keyword evidence="3" id="KW-0547">Nucleotide-binding</keyword>
<dbReference type="Pfam" id="PF12627">
    <property type="entry name" value="PolyA_pol_RNAbd"/>
    <property type="match status" value="1"/>
</dbReference>
<dbReference type="Proteomes" id="UP001370490">
    <property type="component" value="Unassembled WGS sequence"/>
</dbReference>
<keyword evidence="2 4" id="KW-0808">Transferase</keyword>
<evidence type="ECO:0000256" key="3">
    <source>
        <dbReference type="ARBA" id="ARBA00022741"/>
    </source>
</evidence>
<dbReference type="GO" id="GO:0016779">
    <property type="term" value="F:nucleotidyltransferase activity"/>
    <property type="evidence" value="ECO:0007669"/>
    <property type="project" value="InterPro"/>
</dbReference>
<comment type="caution">
    <text evidence="7">The sequence shown here is derived from an EMBL/GenBank/DDBJ whole genome shotgun (WGS) entry which is preliminary data.</text>
</comment>
<evidence type="ECO:0000256" key="4">
    <source>
        <dbReference type="RuleBase" id="RU003953"/>
    </source>
</evidence>
<dbReference type="PANTHER" id="PTHR43051">
    <property type="entry name" value="POLYNUCLEOTIDE ADENYLYLTRANSFERASE FAMILY PROTEIN"/>
    <property type="match status" value="1"/>
</dbReference>
<dbReference type="Gene3D" id="3.30.460.10">
    <property type="entry name" value="Beta Polymerase, domain 2"/>
    <property type="match status" value="1"/>
</dbReference>
<dbReference type="PANTHER" id="PTHR43051:SF2">
    <property type="entry name" value="POLYNUCLEOTIDE ADENYLYLTRANSFERASE FAMILY PROTEIN-RELATED"/>
    <property type="match status" value="1"/>
</dbReference>
<dbReference type="Gene3D" id="1.10.3090.10">
    <property type="entry name" value="cca-adding enzyme, domain 2"/>
    <property type="match status" value="1"/>
</dbReference>
<dbReference type="AlphaFoldDB" id="A0AAN8UZA7"/>
<dbReference type="GO" id="GO:0001680">
    <property type="term" value="P:tRNA 3'-terminal CCA addition"/>
    <property type="evidence" value="ECO:0007669"/>
    <property type="project" value="UniProtKB-ARBA"/>
</dbReference>
<gene>
    <name evidence="7" type="ORF">RJ641_014134</name>
</gene>
<proteinExistence type="inferred from homology"/>